<dbReference type="AlphaFoldDB" id="A0A0G1SKV7"/>
<organism evidence="6 7">
    <name type="scientific">Candidatus Amesbacteria bacterium GW2011_GWA1_47_20</name>
    <dbReference type="NCBI Taxonomy" id="1618354"/>
    <lineage>
        <taxon>Bacteria</taxon>
        <taxon>Candidatus Amesiibacteriota</taxon>
    </lineage>
</organism>
<evidence type="ECO:0000256" key="4">
    <source>
        <dbReference type="ARBA" id="ARBA00022801"/>
    </source>
</evidence>
<keyword evidence="3" id="KW-0540">Nuclease</keyword>
<evidence type="ECO:0000256" key="1">
    <source>
        <dbReference type="ARBA" id="ARBA00022490"/>
    </source>
</evidence>
<evidence type="ECO:0000313" key="6">
    <source>
        <dbReference type="EMBL" id="KKU70051.1"/>
    </source>
</evidence>
<dbReference type="SMART" id="SM00732">
    <property type="entry name" value="YqgFc"/>
    <property type="match status" value="1"/>
</dbReference>
<protein>
    <recommendedName>
        <fullName evidence="5">YqgF/RNase H-like domain-containing protein</fullName>
    </recommendedName>
</protein>
<dbReference type="CDD" id="cd16964">
    <property type="entry name" value="YqgF"/>
    <property type="match status" value="1"/>
</dbReference>
<keyword evidence="4" id="KW-0378">Hydrolase</keyword>
<feature type="domain" description="YqgF/RNase H-like" evidence="5">
    <location>
        <begin position="6"/>
        <end position="86"/>
    </location>
</feature>
<name>A0A0G1SKV7_9BACT</name>
<evidence type="ECO:0000256" key="3">
    <source>
        <dbReference type="ARBA" id="ARBA00022722"/>
    </source>
</evidence>
<dbReference type="InterPro" id="IPR012337">
    <property type="entry name" value="RNaseH-like_sf"/>
</dbReference>
<dbReference type="EMBL" id="LCOA01000005">
    <property type="protein sequence ID" value="KKU70051.1"/>
    <property type="molecule type" value="Genomic_DNA"/>
</dbReference>
<accession>A0A0G1SKV7</accession>
<dbReference type="InterPro" id="IPR037027">
    <property type="entry name" value="YqgF/RNaseH-like_dom_sf"/>
</dbReference>
<sequence length="119" mass="13103">MKQRPMNYLGLDYGEVKIGVALATGPLAEPLTTVKTAKAVQLIKQLILDHQIDAVVVGDCPEVFLDKLSDLAPVHRTDETLSSHDARLLLLHTTQKKRRTHEHAVAATIMLQSWLDASA</sequence>
<dbReference type="Gene3D" id="3.30.420.140">
    <property type="entry name" value="YqgF/RNase H-like domain"/>
    <property type="match status" value="1"/>
</dbReference>
<gene>
    <name evidence="6" type="ORF">UX92_C0005G0022</name>
</gene>
<dbReference type="InterPro" id="IPR006641">
    <property type="entry name" value="YqgF/RNaseH-like_dom"/>
</dbReference>
<dbReference type="Pfam" id="PF03652">
    <property type="entry name" value="RuvX"/>
    <property type="match status" value="2"/>
</dbReference>
<dbReference type="GO" id="GO:0016787">
    <property type="term" value="F:hydrolase activity"/>
    <property type="evidence" value="ECO:0007669"/>
    <property type="project" value="UniProtKB-KW"/>
</dbReference>
<dbReference type="GO" id="GO:0006364">
    <property type="term" value="P:rRNA processing"/>
    <property type="evidence" value="ECO:0007669"/>
    <property type="project" value="InterPro"/>
</dbReference>
<comment type="caution">
    <text evidence="6">The sequence shown here is derived from an EMBL/GenBank/DDBJ whole genome shotgun (WGS) entry which is preliminary data.</text>
</comment>
<dbReference type="InterPro" id="IPR005227">
    <property type="entry name" value="YqgF"/>
</dbReference>
<dbReference type="GO" id="GO:0004518">
    <property type="term" value="F:nuclease activity"/>
    <property type="evidence" value="ECO:0007669"/>
    <property type="project" value="UniProtKB-KW"/>
</dbReference>
<proteinExistence type="predicted"/>
<evidence type="ECO:0000256" key="2">
    <source>
        <dbReference type="ARBA" id="ARBA00022517"/>
    </source>
</evidence>
<keyword evidence="2" id="KW-0690">Ribosome biogenesis</keyword>
<evidence type="ECO:0000259" key="5">
    <source>
        <dbReference type="SMART" id="SM00732"/>
    </source>
</evidence>
<dbReference type="SUPFAM" id="SSF53098">
    <property type="entry name" value="Ribonuclease H-like"/>
    <property type="match status" value="1"/>
</dbReference>
<dbReference type="Proteomes" id="UP000034565">
    <property type="component" value="Unassembled WGS sequence"/>
</dbReference>
<evidence type="ECO:0000313" key="7">
    <source>
        <dbReference type="Proteomes" id="UP000034565"/>
    </source>
</evidence>
<keyword evidence="1" id="KW-0963">Cytoplasm</keyword>
<reference evidence="6 7" key="1">
    <citation type="journal article" date="2015" name="Nature">
        <title>rRNA introns, odd ribosomes, and small enigmatic genomes across a large radiation of phyla.</title>
        <authorList>
            <person name="Brown C.T."/>
            <person name="Hug L.A."/>
            <person name="Thomas B.C."/>
            <person name="Sharon I."/>
            <person name="Castelle C.J."/>
            <person name="Singh A."/>
            <person name="Wilkins M.J."/>
            <person name="Williams K.H."/>
            <person name="Banfield J.F."/>
        </authorList>
    </citation>
    <scope>NUCLEOTIDE SEQUENCE [LARGE SCALE GENOMIC DNA]</scope>
</reference>